<proteinExistence type="predicted"/>
<protein>
    <submittedName>
        <fullName evidence="1">Uncharacterized protein</fullName>
    </submittedName>
</protein>
<evidence type="ECO:0000313" key="1">
    <source>
        <dbReference type="EMBL" id="KAL1883812.1"/>
    </source>
</evidence>
<dbReference type="Proteomes" id="UP001586593">
    <property type="component" value="Unassembled WGS sequence"/>
</dbReference>
<comment type="caution">
    <text evidence="1">The sequence shown here is derived from an EMBL/GenBank/DDBJ whole genome shotgun (WGS) entry which is preliminary data.</text>
</comment>
<organism evidence="1 2">
    <name type="scientific">Phialemonium thermophilum</name>
    <dbReference type="NCBI Taxonomy" id="223376"/>
    <lineage>
        <taxon>Eukaryota</taxon>
        <taxon>Fungi</taxon>
        <taxon>Dikarya</taxon>
        <taxon>Ascomycota</taxon>
        <taxon>Pezizomycotina</taxon>
        <taxon>Sordariomycetes</taxon>
        <taxon>Sordariomycetidae</taxon>
        <taxon>Cephalothecales</taxon>
        <taxon>Cephalothecaceae</taxon>
        <taxon>Phialemonium</taxon>
    </lineage>
</organism>
<reference evidence="1 2" key="1">
    <citation type="journal article" date="2024" name="Commun. Biol.">
        <title>Comparative genomic analysis of thermophilic fungi reveals convergent evolutionary adaptations and gene losses.</title>
        <authorList>
            <person name="Steindorff A.S."/>
            <person name="Aguilar-Pontes M.V."/>
            <person name="Robinson A.J."/>
            <person name="Andreopoulos B."/>
            <person name="LaButti K."/>
            <person name="Kuo A."/>
            <person name="Mondo S."/>
            <person name="Riley R."/>
            <person name="Otillar R."/>
            <person name="Haridas S."/>
            <person name="Lipzen A."/>
            <person name="Grimwood J."/>
            <person name="Schmutz J."/>
            <person name="Clum A."/>
            <person name="Reid I.D."/>
            <person name="Moisan M.C."/>
            <person name="Butler G."/>
            <person name="Nguyen T.T.M."/>
            <person name="Dewar K."/>
            <person name="Conant G."/>
            <person name="Drula E."/>
            <person name="Henrissat B."/>
            <person name="Hansel C."/>
            <person name="Singer S."/>
            <person name="Hutchinson M.I."/>
            <person name="de Vries R.P."/>
            <person name="Natvig D.O."/>
            <person name="Powell A.J."/>
            <person name="Tsang A."/>
            <person name="Grigoriev I.V."/>
        </authorList>
    </citation>
    <scope>NUCLEOTIDE SEQUENCE [LARGE SCALE GENOMIC DNA]</scope>
    <source>
        <strain evidence="1 2">ATCC 24622</strain>
    </source>
</reference>
<gene>
    <name evidence="1" type="ORF">VTK73DRAFT_8348</name>
</gene>
<dbReference type="EMBL" id="JAZHXJ010000006">
    <property type="protein sequence ID" value="KAL1883812.1"/>
    <property type="molecule type" value="Genomic_DNA"/>
</dbReference>
<evidence type="ECO:0000313" key="2">
    <source>
        <dbReference type="Proteomes" id="UP001586593"/>
    </source>
</evidence>
<sequence length="115" mass="12974">MDLGLQQECQCQPHTPQGCATETPLGGIGKDDGRGLEIVEIFSRTPSTSPSRKEAIHNTPVYLHTYLCTQERALPKRYLPTWVHRSVWYLGYAWFIVGTLGSKEQAIDDIIRVET</sequence>
<name>A0ABR3Y7P0_9PEZI</name>
<accession>A0ABR3Y7P0</accession>
<keyword evidence="2" id="KW-1185">Reference proteome</keyword>